<protein>
    <submittedName>
        <fullName evidence="1">Uncharacterized protein</fullName>
    </submittedName>
</protein>
<reference evidence="1 2" key="1">
    <citation type="submission" date="2021-04" db="EMBL/GenBank/DDBJ databases">
        <title>Mariniflexile gromovii gen. nov., sp. nov., a gliding bacterium isolated from the sea urchin Strongylocentrotus intermedius.</title>
        <authorList>
            <person name="Ko S."/>
            <person name="Le V."/>
            <person name="Ahn C.-Y."/>
            <person name="Oh H.-M."/>
        </authorList>
    </citation>
    <scope>NUCLEOTIDE SEQUENCE [LARGE SCALE GENOMIC DNA]</scope>
    <source>
        <strain evidence="1 2">KCTC 12570</strain>
    </source>
</reference>
<dbReference type="Proteomes" id="UP000670776">
    <property type="component" value="Unassembled WGS sequence"/>
</dbReference>
<proteinExistence type="predicted"/>
<evidence type="ECO:0000313" key="2">
    <source>
        <dbReference type="Proteomes" id="UP000670776"/>
    </source>
</evidence>
<comment type="caution">
    <text evidence="1">The sequence shown here is derived from an EMBL/GenBank/DDBJ whole genome shotgun (WGS) entry which is preliminary data.</text>
</comment>
<evidence type="ECO:0000313" key="1">
    <source>
        <dbReference type="EMBL" id="MBP0905658.1"/>
    </source>
</evidence>
<keyword evidence="2" id="KW-1185">Reference proteome</keyword>
<dbReference type="RefSeq" id="WP_209656852.1">
    <property type="nucleotide sequence ID" value="NZ_JAGJCB010000027.1"/>
</dbReference>
<dbReference type="EMBL" id="JAGJCB010000027">
    <property type="protein sequence ID" value="MBP0905658.1"/>
    <property type="molecule type" value="Genomic_DNA"/>
</dbReference>
<gene>
    <name evidence="1" type="ORF">J8H85_17665</name>
</gene>
<sequence length="118" mass="14614">MTELTDKIYYADKNILEIIESEFELIDRKSWYRLYRNKTDKSYWRLDEWDKYQEQFFVNLESTEKWSEFNDKTLRIELLKKSRGLSDEKCIWKDCEKNALNKIVYCENHAYNEMGIRK</sequence>
<organism evidence="1 2">
    <name type="scientific">Mariniflexile gromovii</name>
    <dbReference type="NCBI Taxonomy" id="362523"/>
    <lineage>
        <taxon>Bacteria</taxon>
        <taxon>Pseudomonadati</taxon>
        <taxon>Bacteroidota</taxon>
        <taxon>Flavobacteriia</taxon>
        <taxon>Flavobacteriales</taxon>
        <taxon>Flavobacteriaceae</taxon>
        <taxon>Mariniflexile</taxon>
    </lineage>
</organism>
<name>A0ABS4BYK4_9FLAO</name>
<accession>A0ABS4BYK4</accession>